<dbReference type="GO" id="GO:0008270">
    <property type="term" value="F:zinc ion binding"/>
    <property type="evidence" value="ECO:0007669"/>
    <property type="project" value="InterPro"/>
</dbReference>
<evidence type="ECO:0000256" key="3">
    <source>
        <dbReference type="ARBA" id="ARBA00022833"/>
    </source>
</evidence>
<keyword evidence="3 5" id="KW-0862">Zinc</keyword>
<dbReference type="InterPro" id="IPR002328">
    <property type="entry name" value="ADH_Zn_CS"/>
</dbReference>
<dbReference type="CDD" id="cd08287">
    <property type="entry name" value="FDH_like_ADH3"/>
    <property type="match status" value="1"/>
</dbReference>
<evidence type="ECO:0000259" key="6">
    <source>
        <dbReference type="SMART" id="SM00829"/>
    </source>
</evidence>
<keyword evidence="8" id="KW-1185">Reference proteome</keyword>
<evidence type="ECO:0000256" key="1">
    <source>
        <dbReference type="ARBA" id="ARBA00001947"/>
    </source>
</evidence>
<dbReference type="Proteomes" id="UP000245021">
    <property type="component" value="Unassembled WGS sequence"/>
</dbReference>
<dbReference type="PANTHER" id="PTHR42813">
    <property type="entry name" value="ZINC-TYPE ALCOHOL DEHYDROGENASE-LIKE"/>
    <property type="match status" value="1"/>
</dbReference>
<comment type="similarity">
    <text evidence="5">Belongs to the zinc-containing alcohol dehydrogenase family.</text>
</comment>
<evidence type="ECO:0000313" key="7">
    <source>
        <dbReference type="EMBL" id="GBG96423.1"/>
    </source>
</evidence>
<dbReference type="SUPFAM" id="SSF50129">
    <property type="entry name" value="GroES-like"/>
    <property type="match status" value="1"/>
</dbReference>
<dbReference type="EMBL" id="BFFO01000003">
    <property type="protein sequence ID" value="GBG96423.1"/>
    <property type="molecule type" value="Genomic_DNA"/>
</dbReference>
<dbReference type="PANTHER" id="PTHR42813:SF2">
    <property type="entry name" value="DEHYDROGENASE, ZINC-CONTAINING, PUTATIVE (AFU_ORTHOLOGUE AFUA_2G02810)-RELATED"/>
    <property type="match status" value="1"/>
</dbReference>
<reference evidence="7 8" key="1">
    <citation type="journal article" date="2018" name="Genome Announc.">
        <title>Draft Genome Sequence of Lactococcus sp. Strain NtB2 (JCM 32569), Isolated from the Gut of the Higher Termite Nasutitermes takasagoensis.</title>
        <authorList>
            <person name="Noda S."/>
            <person name="Aihara C."/>
            <person name="Yuki M."/>
            <person name="Ohkuma M."/>
        </authorList>
    </citation>
    <scope>NUCLEOTIDE SEQUENCE [LARGE SCALE GENOMIC DNA]</scope>
    <source>
        <strain evidence="7 8">NtB2</strain>
    </source>
</reference>
<organism evidence="7 8">
    <name type="scientific">Lactococcus termiticola</name>
    <dbReference type="NCBI Taxonomy" id="2169526"/>
    <lineage>
        <taxon>Bacteria</taxon>
        <taxon>Bacillati</taxon>
        <taxon>Bacillota</taxon>
        <taxon>Bacilli</taxon>
        <taxon>Lactobacillales</taxon>
        <taxon>Streptococcaceae</taxon>
        <taxon>Lactococcus</taxon>
    </lineage>
</organism>
<proteinExistence type="inferred from homology"/>
<dbReference type="AlphaFoldDB" id="A0A2R5HEC4"/>
<dbReference type="InterPro" id="IPR011032">
    <property type="entry name" value="GroES-like_sf"/>
</dbReference>
<protein>
    <submittedName>
        <fullName evidence="7">Alcohol dehydrogenase</fullName>
    </submittedName>
</protein>
<dbReference type="Pfam" id="PF00107">
    <property type="entry name" value="ADH_zinc_N"/>
    <property type="match status" value="1"/>
</dbReference>
<comment type="cofactor">
    <cofactor evidence="1 5">
        <name>Zn(2+)</name>
        <dbReference type="ChEBI" id="CHEBI:29105"/>
    </cofactor>
</comment>
<dbReference type="InterPro" id="IPR013149">
    <property type="entry name" value="ADH-like_C"/>
</dbReference>
<dbReference type="InterPro" id="IPR013154">
    <property type="entry name" value="ADH-like_N"/>
</dbReference>
<keyword evidence="4" id="KW-0560">Oxidoreductase</keyword>
<sequence length="348" mass="37413">MKSAVFMGTKQVELVDIERPKIEKPTDALIKIVRACVCGSDLWRYRGIFEAKSGEPTSGHEAIGIIEEVGEDVKNFKAGDFVIVPFTHGCGHCVPCLAGFENSCENADDAHGTFQAEFYRAINADGALVKIPGQPSDYTEEQLASLTTLSDVMPTGFHAAKQAGVKAGDTVVVFGDGAVGLCAVIGAKLLGAKRIIAMSRHEDRAALAREFGATDIVAERGEAAVKKLMEMTNGSGADAVLECVGMKDSVETAFQVARAGANVSRVGLPNDVDYNKYLDKMFRKNIGLVGGIASVKRWDEEILLEKVLSGEINPGRVFTAAYSLDEIQQAYVDMDERKTIKSLIKVSD</sequence>
<evidence type="ECO:0000256" key="2">
    <source>
        <dbReference type="ARBA" id="ARBA00022723"/>
    </source>
</evidence>
<gene>
    <name evidence="7" type="ORF">NtB2_00535</name>
</gene>
<dbReference type="Gene3D" id="3.90.180.10">
    <property type="entry name" value="Medium-chain alcohol dehydrogenases, catalytic domain"/>
    <property type="match status" value="1"/>
</dbReference>
<name>A0A2R5HEC4_9LACT</name>
<dbReference type="PROSITE" id="PS00059">
    <property type="entry name" value="ADH_ZINC"/>
    <property type="match status" value="1"/>
</dbReference>
<accession>A0A2R5HEC4</accession>
<keyword evidence="2 5" id="KW-0479">Metal-binding</keyword>
<dbReference type="InterPro" id="IPR020843">
    <property type="entry name" value="ER"/>
</dbReference>
<dbReference type="Pfam" id="PF08240">
    <property type="entry name" value="ADH_N"/>
    <property type="match status" value="1"/>
</dbReference>
<dbReference type="OrthoDB" id="9769198at2"/>
<evidence type="ECO:0000256" key="4">
    <source>
        <dbReference type="ARBA" id="ARBA00023002"/>
    </source>
</evidence>
<comment type="caution">
    <text evidence="7">The sequence shown here is derived from an EMBL/GenBank/DDBJ whole genome shotgun (WGS) entry which is preliminary data.</text>
</comment>
<feature type="domain" description="Enoyl reductase (ER)" evidence="6">
    <location>
        <begin position="8"/>
        <end position="344"/>
    </location>
</feature>
<dbReference type="InterPro" id="IPR036291">
    <property type="entry name" value="NAD(P)-bd_dom_sf"/>
</dbReference>
<evidence type="ECO:0000256" key="5">
    <source>
        <dbReference type="RuleBase" id="RU361277"/>
    </source>
</evidence>
<evidence type="ECO:0000313" key="8">
    <source>
        <dbReference type="Proteomes" id="UP000245021"/>
    </source>
</evidence>
<dbReference type="RefSeq" id="WP_109245403.1">
    <property type="nucleotide sequence ID" value="NZ_BFFO01000003.1"/>
</dbReference>
<dbReference type="SMART" id="SM00829">
    <property type="entry name" value="PKS_ER"/>
    <property type="match status" value="1"/>
</dbReference>
<dbReference type="Gene3D" id="3.40.50.720">
    <property type="entry name" value="NAD(P)-binding Rossmann-like Domain"/>
    <property type="match status" value="1"/>
</dbReference>
<dbReference type="SUPFAM" id="SSF51735">
    <property type="entry name" value="NAD(P)-binding Rossmann-fold domains"/>
    <property type="match status" value="1"/>
</dbReference>
<dbReference type="GO" id="GO:0016491">
    <property type="term" value="F:oxidoreductase activity"/>
    <property type="evidence" value="ECO:0007669"/>
    <property type="project" value="UniProtKB-KW"/>
</dbReference>